<feature type="region of interest" description="Disordered" evidence="1">
    <location>
        <begin position="168"/>
        <end position="188"/>
    </location>
</feature>
<feature type="non-terminal residue" evidence="2">
    <location>
        <position position="1"/>
    </location>
</feature>
<reference evidence="2" key="1">
    <citation type="submission" date="2023-08" db="EMBL/GenBank/DDBJ databases">
        <authorList>
            <person name="Chen Y."/>
            <person name="Shah S."/>
            <person name="Dougan E. K."/>
            <person name="Thang M."/>
            <person name="Chan C."/>
        </authorList>
    </citation>
    <scope>NUCLEOTIDE SEQUENCE</scope>
</reference>
<gene>
    <name evidence="2" type="ORF">EVOR1521_LOCUS7570</name>
</gene>
<proteinExistence type="predicted"/>
<organism evidence="2 3">
    <name type="scientific">Effrenium voratum</name>
    <dbReference type="NCBI Taxonomy" id="2562239"/>
    <lineage>
        <taxon>Eukaryota</taxon>
        <taxon>Sar</taxon>
        <taxon>Alveolata</taxon>
        <taxon>Dinophyceae</taxon>
        <taxon>Suessiales</taxon>
        <taxon>Symbiodiniaceae</taxon>
        <taxon>Effrenium</taxon>
    </lineage>
</organism>
<sequence length="295" mass="33068">MEAASPRWRPPRKPPRDSPRKAPAARRRPKVGAEGVEREVKRAQVERVERGESGTGISTVTPAAGRSSCERNRVPGIAAASEIEPAPLAGHLSQQCTWQVEEAPEQFKFMPGAEVWSRDVPRRPRDAAELAMRGCKEAALGRARPNKVELGEGQSWRLQLGRLHSISEVGPEAAEEKTPGGFSSPLRGEEESNAWRKLLKRSGAGVPEGYLEFWKGVQGNNLEEDERARAGIFFRSWEVYQRRVWKWFDTQVVPHLEVWRQRGVRSRGIVEEAFGDAFLRVGGSVQEELCKQLCE</sequence>
<evidence type="ECO:0000256" key="1">
    <source>
        <dbReference type="SAM" id="MobiDB-lite"/>
    </source>
</evidence>
<evidence type="ECO:0000313" key="2">
    <source>
        <dbReference type="EMBL" id="CAJ1379289.1"/>
    </source>
</evidence>
<dbReference type="AlphaFoldDB" id="A0AA36MT44"/>
<comment type="caution">
    <text evidence="2">The sequence shown here is derived from an EMBL/GenBank/DDBJ whole genome shotgun (WGS) entry which is preliminary data.</text>
</comment>
<accession>A0AA36MT44</accession>
<feature type="compositionally biased region" description="Basic and acidic residues" evidence="1">
    <location>
        <begin position="35"/>
        <end position="52"/>
    </location>
</feature>
<feature type="region of interest" description="Disordered" evidence="1">
    <location>
        <begin position="1"/>
        <end position="69"/>
    </location>
</feature>
<evidence type="ECO:0000313" key="3">
    <source>
        <dbReference type="Proteomes" id="UP001178507"/>
    </source>
</evidence>
<protein>
    <submittedName>
        <fullName evidence="2">Uncharacterized protein</fullName>
    </submittedName>
</protein>
<dbReference type="Proteomes" id="UP001178507">
    <property type="component" value="Unassembled WGS sequence"/>
</dbReference>
<name>A0AA36MT44_9DINO</name>
<keyword evidence="3" id="KW-1185">Reference proteome</keyword>
<dbReference type="EMBL" id="CAUJNA010000614">
    <property type="protein sequence ID" value="CAJ1379289.1"/>
    <property type="molecule type" value="Genomic_DNA"/>
</dbReference>